<proteinExistence type="predicted"/>
<organism evidence="1 2">
    <name type="scientific">Brevibacillus agri</name>
    <dbReference type="NCBI Taxonomy" id="51101"/>
    <lineage>
        <taxon>Bacteria</taxon>
        <taxon>Bacillati</taxon>
        <taxon>Bacillota</taxon>
        <taxon>Bacilli</taxon>
        <taxon>Bacillales</taxon>
        <taxon>Paenibacillaceae</taxon>
        <taxon>Brevibacillus</taxon>
    </lineage>
</organism>
<gene>
    <name evidence="1" type="ORF">BAG01nite_08710</name>
</gene>
<accession>A0ABQ0SLN5</accession>
<comment type="caution">
    <text evidence="1">The sequence shown here is derived from an EMBL/GenBank/DDBJ whole genome shotgun (WGS) entry which is preliminary data.</text>
</comment>
<protein>
    <submittedName>
        <fullName evidence="1">Uncharacterized protein</fullName>
    </submittedName>
</protein>
<dbReference type="RefSeq" id="WP_310669963.1">
    <property type="nucleotide sequence ID" value="NZ_JARMFE010000004.1"/>
</dbReference>
<evidence type="ECO:0000313" key="2">
    <source>
        <dbReference type="Proteomes" id="UP000317180"/>
    </source>
</evidence>
<dbReference type="EMBL" id="BJOD01000008">
    <property type="protein sequence ID" value="GED24769.1"/>
    <property type="molecule type" value="Genomic_DNA"/>
</dbReference>
<keyword evidence="2" id="KW-1185">Reference proteome</keyword>
<name>A0ABQ0SLN5_9BACL</name>
<evidence type="ECO:0000313" key="1">
    <source>
        <dbReference type="EMBL" id="GED24769.1"/>
    </source>
</evidence>
<reference evidence="1 2" key="1">
    <citation type="submission" date="2019-06" db="EMBL/GenBank/DDBJ databases">
        <title>Whole genome shotgun sequence of Brevibacillus agri NBRC 15538.</title>
        <authorList>
            <person name="Hosoyama A."/>
            <person name="Uohara A."/>
            <person name="Ohji S."/>
            <person name="Ichikawa N."/>
        </authorList>
    </citation>
    <scope>NUCLEOTIDE SEQUENCE [LARGE SCALE GENOMIC DNA]</scope>
    <source>
        <strain evidence="1 2">NBRC 15538</strain>
    </source>
</reference>
<dbReference type="Proteomes" id="UP000317180">
    <property type="component" value="Unassembled WGS sequence"/>
</dbReference>
<sequence>MGVTSDFQQKRKAFVLAETAARWLADMLGTWIYSIQAIQLRKGNAALSRGNKSLQGIRHTGNKSKIFQNAYLLGGCRVQG</sequence>